<protein>
    <submittedName>
        <fullName evidence="1">Uncharacterized protein</fullName>
    </submittedName>
</protein>
<dbReference type="EMBL" id="FNLC01000001">
    <property type="protein sequence ID" value="SDQ55660.1"/>
    <property type="molecule type" value="Genomic_DNA"/>
</dbReference>
<dbReference type="OrthoDB" id="155576at2157"/>
<accession>A0A1H1BV66</accession>
<evidence type="ECO:0000313" key="1">
    <source>
        <dbReference type="EMBL" id="SDQ55660.1"/>
    </source>
</evidence>
<proteinExistence type="predicted"/>
<dbReference type="RefSeq" id="WP_090378627.1">
    <property type="nucleotide sequence ID" value="NZ_FNLC01000001.1"/>
</dbReference>
<keyword evidence="2" id="KW-1185">Reference proteome</keyword>
<sequence>MELTADTVDALAYEYADDNPFATVEAEHLEIMPATLARGDYGWRDLEWVVQWYYRRRLDYDNAARRRREAAFGDNEYEDVHDAIDDAVAADETGAKLEALTALSGVDVSVATAFLQFLDPDRYLVLSDREWAALQACGELEEPYPEEPSPAAYERYLETCRDVVGRCDCNLQTLYRALWQVETSE</sequence>
<reference evidence="2" key="1">
    <citation type="submission" date="2016-10" db="EMBL/GenBank/DDBJ databases">
        <authorList>
            <person name="Varghese N."/>
            <person name="Submissions S."/>
        </authorList>
    </citation>
    <scope>NUCLEOTIDE SEQUENCE [LARGE SCALE GENOMIC DNA]</scope>
    <source>
        <strain evidence="2">DSM 24767</strain>
    </source>
</reference>
<organism evidence="1 2">
    <name type="scientific">Natronobacterium texcoconense</name>
    <dbReference type="NCBI Taxonomy" id="1095778"/>
    <lineage>
        <taxon>Archaea</taxon>
        <taxon>Methanobacteriati</taxon>
        <taxon>Methanobacteriota</taxon>
        <taxon>Stenosarchaea group</taxon>
        <taxon>Halobacteria</taxon>
        <taxon>Halobacteriales</taxon>
        <taxon>Natrialbaceae</taxon>
        <taxon>Natronobacterium</taxon>
    </lineage>
</organism>
<name>A0A1H1BV66_NATTX</name>
<evidence type="ECO:0000313" key="2">
    <source>
        <dbReference type="Proteomes" id="UP000198848"/>
    </source>
</evidence>
<dbReference type="Proteomes" id="UP000198848">
    <property type="component" value="Unassembled WGS sequence"/>
</dbReference>
<gene>
    <name evidence="1" type="ORF">SAMN04489842_1162</name>
</gene>
<dbReference type="AlphaFoldDB" id="A0A1H1BV66"/>